<dbReference type="InterPro" id="IPR025943">
    <property type="entry name" value="Sigma_54_int_dom_ATP-bd_2"/>
</dbReference>
<keyword evidence="5" id="KW-0010">Activator</keyword>
<sequence>MERIERNYRVLLNVAIVLNSQRDTNSLWQAIIEQIEQVMPWARVSVTLYDRKSDGFQFYVVTTHLAKVVIQGDTVIPRIGSAMGWVYDHKTLHVRPDLKQEQVFLEDQWYVEEGLGRMINLPLLVRGKCVGVLNLGSVDAGNPDPDAIEFLSQVAMQIAYAIDHVQAYEEINLLRQQLARENIYLVEELKLTKHFGAMVGRSQAFQHVLELAREVAPTTATVLITGETGTGKELLAQAIHDWSMRANKPFIRVNCAALPAGLVESELFGHEKGAFTGADSRREGRFELAHGGTLLLDEIGEIPMETQAKLLRVIQDGMVDRVGGKQSIPVDIRLMASTNADLPSAIEQGRFRADLFYRLHVFPITIPPLRARPEDIPELAQHFLEHYAMKLKRPCETIEPDSLQRLIRYSWPGNIRELENVIERAVILSHQKILRIDERLLILHNATHESKAPAGLVDFERQHILQTLASSNWQIEGEGGAAEQLGLAPSTLRSRIKKLGLQRPTRP</sequence>
<dbReference type="Gene3D" id="3.30.450.40">
    <property type="match status" value="1"/>
</dbReference>
<dbReference type="GO" id="GO:0005524">
    <property type="term" value="F:ATP binding"/>
    <property type="evidence" value="ECO:0007669"/>
    <property type="project" value="UniProtKB-KW"/>
</dbReference>
<dbReference type="Pfam" id="PF01590">
    <property type="entry name" value="GAF"/>
    <property type="match status" value="1"/>
</dbReference>
<keyword evidence="6" id="KW-0804">Transcription</keyword>
<dbReference type="KEGG" id="nall:PP769_01480"/>
<protein>
    <submittedName>
        <fullName evidence="8">Sigma 54-interacting transcriptional regulator</fullName>
    </submittedName>
</protein>
<accession>A0AA96GBD8</accession>
<dbReference type="AlphaFoldDB" id="A0AA96GBD8"/>
<evidence type="ECO:0000256" key="3">
    <source>
        <dbReference type="ARBA" id="ARBA00023015"/>
    </source>
</evidence>
<dbReference type="Pfam" id="PF02954">
    <property type="entry name" value="HTH_8"/>
    <property type="match status" value="1"/>
</dbReference>
<dbReference type="Gene3D" id="1.10.8.60">
    <property type="match status" value="1"/>
</dbReference>
<organism evidence="8 9">
    <name type="scientific">Candidatus Nitrospira allomarina</name>
    <dbReference type="NCBI Taxonomy" id="3020900"/>
    <lineage>
        <taxon>Bacteria</taxon>
        <taxon>Pseudomonadati</taxon>
        <taxon>Nitrospirota</taxon>
        <taxon>Nitrospiria</taxon>
        <taxon>Nitrospirales</taxon>
        <taxon>Nitrospiraceae</taxon>
        <taxon>Nitrospira</taxon>
    </lineage>
</organism>
<dbReference type="GO" id="GO:0006355">
    <property type="term" value="P:regulation of DNA-templated transcription"/>
    <property type="evidence" value="ECO:0007669"/>
    <property type="project" value="InterPro"/>
</dbReference>
<dbReference type="FunFam" id="3.40.50.300:FF:000006">
    <property type="entry name" value="DNA-binding transcriptional regulator NtrC"/>
    <property type="match status" value="1"/>
</dbReference>
<dbReference type="InterPro" id="IPR002197">
    <property type="entry name" value="HTH_Fis"/>
</dbReference>
<dbReference type="InterPro" id="IPR027417">
    <property type="entry name" value="P-loop_NTPase"/>
</dbReference>
<evidence type="ECO:0000256" key="4">
    <source>
        <dbReference type="ARBA" id="ARBA00023125"/>
    </source>
</evidence>
<dbReference type="FunFam" id="1.10.8.60:FF:000014">
    <property type="entry name" value="DNA-binding transcriptional regulator NtrC"/>
    <property type="match status" value="1"/>
</dbReference>
<keyword evidence="3" id="KW-0805">Transcription regulation</keyword>
<dbReference type="Gene3D" id="3.40.50.300">
    <property type="entry name" value="P-loop containing nucleotide triphosphate hydrolases"/>
    <property type="match status" value="1"/>
</dbReference>
<keyword evidence="4" id="KW-0238">DNA-binding</keyword>
<dbReference type="Gene3D" id="1.10.10.60">
    <property type="entry name" value="Homeodomain-like"/>
    <property type="match status" value="1"/>
</dbReference>
<dbReference type="SUPFAM" id="SSF55781">
    <property type="entry name" value="GAF domain-like"/>
    <property type="match status" value="1"/>
</dbReference>
<dbReference type="InterPro" id="IPR003018">
    <property type="entry name" value="GAF"/>
</dbReference>
<dbReference type="SMART" id="SM00382">
    <property type="entry name" value="AAA"/>
    <property type="match status" value="1"/>
</dbReference>
<reference evidence="8 9" key="1">
    <citation type="submission" date="2023-01" db="EMBL/GenBank/DDBJ databases">
        <title>Cultivation and genomic characterization of new, ubiquitous marine nitrite-oxidizing bacteria from the Nitrospirales.</title>
        <authorList>
            <person name="Mueller A.J."/>
            <person name="Daebeler A."/>
            <person name="Herbold C.W."/>
            <person name="Kirkegaard R.H."/>
            <person name="Daims H."/>
        </authorList>
    </citation>
    <scope>NUCLEOTIDE SEQUENCE [LARGE SCALE GENOMIC DNA]</scope>
    <source>
        <strain evidence="8 9">VA</strain>
    </source>
</reference>
<dbReference type="SUPFAM" id="SSF46689">
    <property type="entry name" value="Homeodomain-like"/>
    <property type="match status" value="1"/>
</dbReference>
<dbReference type="InterPro" id="IPR025944">
    <property type="entry name" value="Sigma_54_int_dom_CS"/>
</dbReference>
<dbReference type="InterPro" id="IPR009057">
    <property type="entry name" value="Homeodomain-like_sf"/>
</dbReference>
<evidence type="ECO:0000313" key="9">
    <source>
        <dbReference type="Proteomes" id="UP001302719"/>
    </source>
</evidence>
<dbReference type="GO" id="GO:0043565">
    <property type="term" value="F:sequence-specific DNA binding"/>
    <property type="evidence" value="ECO:0007669"/>
    <property type="project" value="InterPro"/>
</dbReference>
<evidence type="ECO:0000259" key="7">
    <source>
        <dbReference type="PROSITE" id="PS50045"/>
    </source>
</evidence>
<dbReference type="RefSeq" id="WP_312644331.1">
    <property type="nucleotide sequence ID" value="NZ_CP116967.1"/>
</dbReference>
<dbReference type="Pfam" id="PF25601">
    <property type="entry name" value="AAA_lid_14"/>
    <property type="match status" value="1"/>
</dbReference>
<name>A0AA96GBD8_9BACT</name>
<evidence type="ECO:0000256" key="1">
    <source>
        <dbReference type="ARBA" id="ARBA00022741"/>
    </source>
</evidence>
<evidence type="ECO:0000313" key="8">
    <source>
        <dbReference type="EMBL" id="WNM58461.1"/>
    </source>
</evidence>
<dbReference type="SMART" id="SM00065">
    <property type="entry name" value="GAF"/>
    <property type="match status" value="1"/>
</dbReference>
<dbReference type="CDD" id="cd00009">
    <property type="entry name" value="AAA"/>
    <property type="match status" value="1"/>
</dbReference>
<dbReference type="InterPro" id="IPR003593">
    <property type="entry name" value="AAA+_ATPase"/>
</dbReference>
<dbReference type="EMBL" id="CP116967">
    <property type="protein sequence ID" value="WNM58461.1"/>
    <property type="molecule type" value="Genomic_DNA"/>
</dbReference>
<evidence type="ECO:0000256" key="2">
    <source>
        <dbReference type="ARBA" id="ARBA00022840"/>
    </source>
</evidence>
<dbReference type="PROSITE" id="PS00675">
    <property type="entry name" value="SIGMA54_INTERACT_1"/>
    <property type="match status" value="1"/>
</dbReference>
<dbReference type="Proteomes" id="UP001302719">
    <property type="component" value="Chromosome"/>
</dbReference>
<dbReference type="InterPro" id="IPR058031">
    <property type="entry name" value="AAA_lid_NorR"/>
</dbReference>
<keyword evidence="2" id="KW-0067">ATP-binding</keyword>
<dbReference type="SUPFAM" id="SSF52540">
    <property type="entry name" value="P-loop containing nucleoside triphosphate hydrolases"/>
    <property type="match status" value="1"/>
</dbReference>
<dbReference type="PROSITE" id="PS00676">
    <property type="entry name" value="SIGMA54_INTERACT_2"/>
    <property type="match status" value="1"/>
</dbReference>
<keyword evidence="1" id="KW-0547">Nucleotide-binding</keyword>
<dbReference type="PROSITE" id="PS50045">
    <property type="entry name" value="SIGMA54_INTERACT_4"/>
    <property type="match status" value="1"/>
</dbReference>
<evidence type="ECO:0000256" key="6">
    <source>
        <dbReference type="ARBA" id="ARBA00023163"/>
    </source>
</evidence>
<dbReference type="InterPro" id="IPR002078">
    <property type="entry name" value="Sigma_54_int"/>
</dbReference>
<dbReference type="PANTHER" id="PTHR32071">
    <property type="entry name" value="TRANSCRIPTIONAL REGULATORY PROTEIN"/>
    <property type="match status" value="1"/>
</dbReference>
<feature type="domain" description="Sigma-54 factor interaction" evidence="7">
    <location>
        <begin position="198"/>
        <end position="427"/>
    </location>
</feature>
<dbReference type="InterPro" id="IPR025662">
    <property type="entry name" value="Sigma_54_int_dom_ATP-bd_1"/>
</dbReference>
<dbReference type="PROSITE" id="PS00688">
    <property type="entry name" value="SIGMA54_INTERACT_3"/>
    <property type="match status" value="1"/>
</dbReference>
<dbReference type="Pfam" id="PF00158">
    <property type="entry name" value="Sigma54_activat"/>
    <property type="match status" value="1"/>
</dbReference>
<keyword evidence="9" id="KW-1185">Reference proteome</keyword>
<evidence type="ECO:0000256" key="5">
    <source>
        <dbReference type="ARBA" id="ARBA00023159"/>
    </source>
</evidence>
<proteinExistence type="predicted"/>
<dbReference type="InterPro" id="IPR029016">
    <property type="entry name" value="GAF-like_dom_sf"/>
</dbReference>
<gene>
    <name evidence="8" type="ORF">PP769_01480</name>
</gene>